<feature type="transmembrane region" description="Helical" evidence="1">
    <location>
        <begin position="64"/>
        <end position="87"/>
    </location>
</feature>
<evidence type="ECO:0000313" key="3">
    <source>
        <dbReference type="Proteomes" id="UP000626148"/>
    </source>
</evidence>
<gene>
    <name evidence="2" type="ORF">GCM10007392_04930</name>
</gene>
<keyword evidence="1" id="KW-1133">Transmembrane helix</keyword>
<name>A0A918K0K4_9GAMM</name>
<evidence type="ECO:0008006" key="4">
    <source>
        <dbReference type="Google" id="ProtNLM"/>
    </source>
</evidence>
<keyword evidence="1" id="KW-0472">Membrane</keyword>
<evidence type="ECO:0000256" key="1">
    <source>
        <dbReference type="SAM" id="Phobius"/>
    </source>
</evidence>
<comment type="caution">
    <text evidence="2">The sequence shown here is derived from an EMBL/GenBank/DDBJ whole genome shotgun (WGS) entry which is preliminary data.</text>
</comment>
<dbReference type="AlphaFoldDB" id="A0A918K0K4"/>
<dbReference type="EMBL" id="BMXR01000001">
    <property type="protein sequence ID" value="GGX41110.1"/>
    <property type="molecule type" value="Genomic_DNA"/>
</dbReference>
<dbReference type="Proteomes" id="UP000626148">
    <property type="component" value="Unassembled WGS sequence"/>
</dbReference>
<feature type="transmembrane region" description="Helical" evidence="1">
    <location>
        <begin position="93"/>
        <end position="113"/>
    </location>
</feature>
<sequence length="166" mass="18992">MKRLYYLTDDIDRAEHIARELEHNDIQDRHIHVLSQDEVGLMTRHLHGATYLERLDILRRGLQGLITGLIAGLVMLYIMAFAFNYTLAPSGQVALVALTTLLGSWVGGLVGFAHENHRLERFHEQVENGQHLIMIDVPPQEVNRVRAILDILDEAIYMGEERRVAF</sequence>
<reference evidence="2" key="2">
    <citation type="submission" date="2020-09" db="EMBL/GenBank/DDBJ databases">
        <authorList>
            <person name="Sun Q."/>
            <person name="Kim S."/>
        </authorList>
    </citation>
    <scope>NUCLEOTIDE SEQUENCE</scope>
    <source>
        <strain evidence="2">KCTC 22169</strain>
    </source>
</reference>
<proteinExistence type="predicted"/>
<organism evidence="2 3">
    <name type="scientific">Saccharospirillum salsuginis</name>
    <dbReference type="NCBI Taxonomy" id="418750"/>
    <lineage>
        <taxon>Bacteria</taxon>
        <taxon>Pseudomonadati</taxon>
        <taxon>Pseudomonadota</taxon>
        <taxon>Gammaproteobacteria</taxon>
        <taxon>Oceanospirillales</taxon>
        <taxon>Saccharospirillaceae</taxon>
        <taxon>Saccharospirillum</taxon>
    </lineage>
</organism>
<accession>A0A918K0K4</accession>
<keyword evidence="1" id="KW-0812">Transmembrane</keyword>
<dbReference type="RefSeq" id="WP_189606891.1">
    <property type="nucleotide sequence ID" value="NZ_BMXR01000001.1"/>
</dbReference>
<evidence type="ECO:0000313" key="2">
    <source>
        <dbReference type="EMBL" id="GGX41110.1"/>
    </source>
</evidence>
<reference evidence="2" key="1">
    <citation type="journal article" date="2014" name="Int. J. Syst. Evol. Microbiol.">
        <title>Complete genome sequence of Corynebacterium casei LMG S-19264T (=DSM 44701T), isolated from a smear-ripened cheese.</title>
        <authorList>
            <consortium name="US DOE Joint Genome Institute (JGI-PGF)"/>
            <person name="Walter F."/>
            <person name="Albersmeier A."/>
            <person name="Kalinowski J."/>
            <person name="Ruckert C."/>
        </authorList>
    </citation>
    <scope>NUCLEOTIDE SEQUENCE</scope>
    <source>
        <strain evidence="2">KCTC 22169</strain>
    </source>
</reference>
<protein>
    <recommendedName>
        <fullName evidence="4">DUF1269 domain-containing protein</fullName>
    </recommendedName>
</protein>
<keyword evidence="3" id="KW-1185">Reference proteome</keyword>